<protein>
    <recommendedName>
        <fullName evidence="4">CS1 type fimbrial major subunit</fullName>
    </recommendedName>
</protein>
<gene>
    <name evidence="2" type="ordered locus">AXYL_01041</name>
</gene>
<dbReference type="Gene3D" id="2.60.40.2040">
    <property type="entry name" value="CFA/I fimbrial subunit E, pilin domain"/>
    <property type="match status" value="1"/>
</dbReference>
<sequence length="175" mass="18801">MKLNKILIVMGLAGAFAGMAHAATPAETSKSVTKSITLTAQINDAIFVSKPDGSTWYGTEELEPADYRQLTFSKTLPIRIFSKAPGINVKLAQPLKMSNGHLEMTNAQVILTHAAGDQVLEYDKPNKISQVVQGNGGYDEIHNLEISVDSPQQTNGQTPNGSYSGNLVMVFEPAP</sequence>
<proteinExistence type="predicted"/>
<dbReference type="EMBL" id="CP002287">
    <property type="protein sequence ID" value="ADP14387.1"/>
    <property type="molecule type" value="Genomic_DNA"/>
</dbReference>
<evidence type="ECO:0000256" key="1">
    <source>
        <dbReference type="SAM" id="SignalP"/>
    </source>
</evidence>
<dbReference type="STRING" id="762376.AXYL_01041"/>
<feature type="signal peptide" evidence="1">
    <location>
        <begin position="1"/>
        <end position="22"/>
    </location>
</feature>
<dbReference type="OrthoDB" id="6869845at2"/>
<dbReference type="Proteomes" id="UP000006876">
    <property type="component" value="Chromosome"/>
</dbReference>
<evidence type="ECO:0000313" key="3">
    <source>
        <dbReference type="Proteomes" id="UP000006876"/>
    </source>
</evidence>
<accession>E3HJR2</accession>
<reference evidence="2 3" key="1">
    <citation type="journal article" date="2011" name="J. Bacteriol.">
        <title>Complete genome sequence of the haloaromatic acid-degrading bacterium Achromobacter xylosoxidans A8.</title>
        <authorList>
            <person name="Strnad H."/>
            <person name="Ridl J."/>
            <person name="Paces J."/>
            <person name="Kolar M."/>
            <person name="Vlcek C."/>
            <person name="Paces V."/>
        </authorList>
    </citation>
    <scope>NUCLEOTIDE SEQUENCE [LARGE SCALE GENOMIC DNA]</scope>
    <source>
        <strain evidence="2 3">A8</strain>
    </source>
</reference>
<keyword evidence="1" id="KW-0732">Signal</keyword>
<dbReference type="PATRIC" id="fig|762376.5.peg.1042"/>
<organism evidence="2 3">
    <name type="scientific">Achromobacter xylosoxidans (strain A8)</name>
    <dbReference type="NCBI Taxonomy" id="762376"/>
    <lineage>
        <taxon>Bacteria</taxon>
        <taxon>Pseudomonadati</taxon>
        <taxon>Pseudomonadota</taxon>
        <taxon>Betaproteobacteria</taxon>
        <taxon>Burkholderiales</taxon>
        <taxon>Alcaligenaceae</taxon>
        <taxon>Achromobacter</taxon>
    </lineage>
</organism>
<dbReference type="eggNOG" id="ENOG5033WU8">
    <property type="taxonomic scope" value="Bacteria"/>
</dbReference>
<dbReference type="KEGG" id="axy:AXYL_01041"/>
<dbReference type="RefSeq" id="WP_013391772.1">
    <property type="nucleotide sequence ID" value="NC_014640.1"/>
</dbReference>
<evidence type="ECO:0008006" key="4">
    <source>
        <dbReference type="Google" id="ProtNLM"/>
    </source>
</evidence>
<evidence type="ECO:0000313" key="2">
    <source>
        <dbReference type="EMBL" id="ADP14387.1"/>
    </source>
</evidence>
<name>E3HJR2_ACHXA</name>
<feature type="chain" id="PRO_5003171433" description="CS1 type fimbrial major subunit" evidence="1">
    <location>
        <begin position="23"/>
        <end position="175"/>
    </location>
</feature>
<dbReference type="AlphaFoldDB" id="E3HJR2"/>
<dbReference type="HOGENOM" id="CLU_1438588_0_0_4"/>